<comment type="similarity">
    <text evidence="1 10">Belongs to the tannase family.</text>
</comment>
<evidence type="ECO:0000256" key="7">
    <source>
        <dbReference type="ARBA" id="ARBA00022837"/>
    </source>
</evidence>
<reference evidence="11 12" key="1">
    <citation type="submission" date="2016-10" db="EMBL/GenBank/DDBJ databases">
        <title>Genome sequencing of Aspergillus oryzae BCC7051.</title>
        <authorList>
            <person name="Thammarongtham C."/>
            <person name="Vorapreeda T."/>
            <person name="Nookaew I."/>
            <person name="Srisuk T."/>
            <person name="Land M."/>
            <person name="Jeennor S."/>
            <person name="Laoteng K."/>
        </authorList>
    </citation>
    <scope>NUCLEOTIDE SEQUENCE [LARGE SCALE GENOMIC DNA]</scope>
    <source>
        <strain evidence="11 12">BCC7051</strain>
    </source>
</reference>
<dbReference type="OrthoDB" id="3039123at2759"/>
<keyword evidence="4" id="KW-0479">Metal-binding</keyword>
<dbReference type="GO" id="GO:0045493">
    <property type="term" value="P:xylan catabolic process"/>
    <property type="evidence" value="ECO:0007669"/>
    <property type="project" value="UniProtKB-KW"/>
</dbReference>
<dbReference type="GO" id="GO:0030600">
    <property type="term" value="F:feruloyl esterase activity"/>
    <property type="evidence" value="ECO:0007669"/>
    <property type="project" value="UniProtKB-EC"/>
</dbReference>
<name>A0A1S9DKA2_ASPOZ</name>
<feature type="chain" id="PRO_5010397660" description="Carboxylic ester hydrolase" evidence="10">
    <location>
        <begin position="19"/>
        <end position="540"/>
    </location>
</feature>
<comment type="catalytic activity">
    <reaction evidence="9">
        <text>feruloyl-polysaccharide + H2O = ferulate + polysaccharide.</text>
        <dbReference type="EC" id="3.1.1.73"/>
    </reaction>
</comment>
<proteinExistence type="inferred from homology"/>
<keyword evidence="3" id="KW-0858">Xylan degradation</keyword>
<dbReference type="EMBL" id="MKZY01000005">
    <property type="protein sequence ID" value="OOO09492.1"/>
    <property type="molecule type" value="Genomic_DNA"/>
</dbReference>
<dbReference type="SUPFAM" id="SSF53474">
    <property type="entry name" value="alpha/beta-Hydrolases"/>
    <property type="match status" value="1"/>
</dbReference>
<evidence type="ECO:0000256" key="10">
    <source>
        <dbReference type="RuleBase" id="RU361238"/>
    </source>
</evidence>
<evidence type="ECO:0000256" key="8">
    <source>
        <dbReference type="ARBA" id="ARBA00023157"/>
    </source>
</evidence>
<dbReference type="AlphaFoldDB" id="A0A1S9DKA2"/>
<dbReference type="InterPro" id="IPR029058">
    <property type="entry name" value="AB_hydrolase_fold"/>
</dbReference>
<keyword evidence="2" id="KW-0719">Serine esterase</keyword>
<evidence type="ECO:0000256" key="2">
    <source>
        <dbReference type="ARBA" id="ARBA00022487"/>
    </source>
</evidence>
<dbReference type="Gene3D" id="3.40.50.1820">
    <property type="entry name" value="alpha/beta hydrolase"/>
    <property type="match status" value="1"/>
</dbReference>
<sequence length="540" mass="58453">MLVMQLLLSFLAATAAAAAAIDSTSSSNGSDHHGSSFQAECESFKAKINVTNANVHSVTYVPAGVNISMADNPPICGGDEDPITSTFAFCRIALNVTTSSKSQIFMEAWLPSNYSGRFLSTGNGGLGGCVKYDDMAYAAGYGFATVGTNNGHFGNNGVSFYQNTEVVEDFAYRALHTGVVVGKELTKNFYPQGYNKSYYLGCSTGGRQGWKSVQTFPDDFDGVVAGAPAFNFINLTSWGARFLTFTGDSSAETFVTETQWTAVHNEIIRQCDSLDGAKDGIIEDPDLCQPIIETLLCNATQSSTSGTCLTGAQVKTVNGVFSATYGLNGSFLYPRMQPGSELAAYSSYYSGTPFAYAEDWYRYVVFNNTNWDVATWTVQDAAIANAQDPYQISTWNGDLSPFQKKGGKVLHYHGMEDAIISSDSSKVYYKHVADTMNLSPSELDSFYRFFPISGMAHCANADGPSAIGQGTGTFAGNNPQDNVLLAMVQWVEEGVAPDFVRGAKLNGSTVEYRRKHCKYPKRNRYVGPGSYTDENAWECV</sequence>
<evidence type="ECO:0000256" key="4">
    <source>
        <dbReference type="ARBA" id="ARBA00022723"/>
    </source>
</evidence>
<dbReference type="eggNOG" id="ENOG502QPXZ">
    <property type="taxonomic scope" value="Eukaryota"/>
</dbReference>
<dbReference type="InterPro" id="IPR011118">
    <property type="entry name" value="Tannase/feruloyl_esterase"/>
</dbReference>
<dbReference type="EC" id="3.1.1.-" evidence="10"/>
<keyword evidence="5 10" id="KW-0732">Signal</keyword>
<gene>
    <name evidence="11" type="ORF">OAory_01107880</name>
</gene>
<evidence type="ECO:0000256" key="3">
    <source>
        <dbReference type="ARBA" id="ARBA00022651"/>
    </source>
</evidence>
<evidence type="ECO:0000313" key="11">
    <source>
        <dbReference type="EMBL" id="OOO09492.1"/>
    </source>
</evidence>
<evidence type="ECO:0000313" key="12">
    <source>
        <dbReference type="Proteomes" id="UP000190312"/>
    </source>
</evidence>
<feature type="signal peptide" evidence="10">
    <location>
        <begin position="1"/>
        <end position="18"/>
    </location>
</feature>
<protein>
    <recommendedName>
        <fullName evidence="10">Carboxylic ester hydrolase</fullName>
        <ecNumber evidence="10">3.1.1.-</ecNumber>
    </recommendedName>
</protein>
<evidence type="ECO:0000256" key="6">
    <source>
        <dbReference type="ARBA" id="ARBA00022801"/>
    </source>
</evidence>
<dbReference type="Proteomes" id="UP000190312">
    <property type="component" value="Unassembled WGS sequence"/>
</dbReference>
<comment type="caution">
    <text evidence="11">The sequence shown here is derived from an EMBL/GenBank/DDBJ whole genome shotgun (WGS) entry which is preliminary data.</text>
</comment>
<dbReference type="Pfam" id="PF07519">
    <property type="entry name" value="Tannase"/>
    <property type="match status" value="1"/>
</dbReference>
<dbReference type="PANTHER" id="PTHR33938">
    <property type="entry name" value="FERULOYL ESTERASE B-RELATED"/>
    <property type="match status" value="1"/>
</dbReference>
<organism evidence="11 12">
    <name type="scientific">Aspergillus oryzae</name>
    <name type="common">Yellow koji mold</name>
    <dbReference type="NCBI Taxonomy" id="5062"/>
    <lineage>
        <taxon>Eukaryota</taxon>
        <taxon>Fungi</taxon>
        <taxon>Dikarya</taxon>
        <taxon>Ascomycota</taxon>
        <taxon>Pezizomycotina</taxon>
        <taxon>Eurotiomycetes</taxon>
        <taxon>Eurotiomycetidae</taxon>
        <taxon>Eurotiales</taxon>
        <taxon>Aspergillaceae</taxon>
        <taxon>Aspergillus</taxon>
        <taxon>Aspergillus subgen. Circumdati</taxon>
    </lineage>
</organism>
<dbReference type="GO" id="GO:0046872">
    <property type="term" value="F:metal ion binding"/>
    <property type="evidence" value="ECO:0007669"/>
    <property type="project" value="UniProtKB-KW"/>
</dbReference>
<dbReference type="VEuPathDB" id="FungiDB:AO090001000066"/>
<keyword evidence="7" id="KW-0106">Calcium</keyword>
<keyword evidence="3" id="KW-0119">Carbohydrate metabolism</keyword>
<keyword evidence="6 10" id="KW-0378">Hydrolase</keyword>
<keyword evidence="8" id="KW-1015">Disulfide bond</keyword>
<evidence type="ECO:0000256" key="5">
    <source>
        <dbReference type="ARBA" id="ARBA00022729"/>
    </source>
</evidence>
<keyword evidence="3" id="KW-0624">Polysaccharide degradation</keyword>
<evidence type="ECO:0000256" key="9">
    <source>
        <dbReference type="ARBA" id="ARBA00034075"/>
    </source>
</evidence>
<accession>A0A1S9DKA2</accession>
<evidence type="ECO:0000256" key="1">
    <source>
        <dbReference type="ARBA" id="ARBA00006249"/>
    </source>
</evidence>
<dbReference type="PANTHER" id="PTHR33938:SF15">
    <property type="entry name" value="FERULOYL ESTERASE B-RELATED"/>
    <property type="match status" value="1"/>
</dbReference>